<reference evidence="3" key="1">
    <citation type="submission" date="2014-10" db="EMBL/GenBank/DDBJ databases">
        <authorList>
            <person name="Kuske C.R."/>
            <person name="Challacombe J.F."/>
            <person name="Daligault H.E."/>
            <person name="Davenport K.W."/>
            <person name="Johnson S.L."/>
            <person name="Siddaramappa S."/>
            <person name="Petersen J.M."/>
        </authorList>
    </citation>
    <scope>NUCLEOTIDE SEQUENCE [LARGE SCALE GENOMIC DNA]</scope>
    <source>
        <strain evidence="3">CA97-1460</strain>
    </source>
</reference>
<keyword evidence="1" id="KW-0732">Signal</keyword>
<proteinExistence type="predicted"/>
<dbReference type="STRING" id="1542390.KX01_1358"/>
<evidence type="ECO:0000313" key="3">
    <source>
        <dbReference type="Proteomes" id="UP000182521"/>
    </source>
</evidence>
<evidence type="ECO:0000256" key="1">
    <source>
        <dbReference type="SAM" id="SignalP"/>
    </source>
</evidence>
<dbReference type="KEGG" id="frc:KX01_1358"/>
<keyword evidence="3" id="KW-1185">Reference proteome</keyword>
<organism evidence="2 3">
    <name type="scientific">Francisella frigiditurris</name>
    <dbReference type="NCBI Taxonomy" id="1542390"/>
    <lineage>
        <taxon>Bacteria</taxon>
        <taxon>Pseudomonadati</taxon>
        <taxon>Pseudomonadota</taxon>
        <taxon>Gammaproteobacteria</taxon>
        <taxon>Thiotrichales</taxon>
        <taxon>Francisellaceae</taxon>
        <taxon>Francisella</taxon>
    </lineage>
</organism>
<dbReference type="RefSeq" id="WP_071664252.1">
    <property type="nucleotide sequence ID" value="NZ_CP009654.1"/>
</dbReference>
<dbReference type="Proteomes" id="UP000182521">
    <property type="component" value="Chromosome"/>
</dbReference>
<dbReference type="EMBL" id="CP009654">
    <property type="protein sequence ID" value="APC96564.1"/>
    <property type="molecule type" value="Genomic_DNA"/>
</dbReference>
<evidence type="ECO:0000313" key="2">
    <source>
        <dbReference type="EMBL" id="APC96564.1"/>
    </source>
</evidence>
<sequence length="138" mass="15658">MKLKSIFSVISTILLSVLLIGCAQTVSNLNDQPIPADFSQEQIKKAIIDGGKNRGWIIIQSDKPDQLIGRLLYKGKYSVTVDIPYSEKGYSIEYADSVGLDYDKVENKIDRHYNNWVILLNQDIQRKLLIEEAKVKNS</sequence>
<gene>
    <name evidence="2" type="ORF">KX01_1358</name>
</gene>
<name>A0A1J0KSF3_9GAMM</name>
<evidence type="ECO:0008006" key="4">
    <source>
        <dbReference type="Google" id="ProtNLM"/>
    </source>
</evidence>
<dbReference type="PROSITE" id="PS51257">
    <property type="entry name" value="PROKAR_LIPOPROTEIN"/>
    <property type="match status" value="1"/>
</dbReference>
<accession>A0A1J0KSF3</accession>
<feature type="chain" id="PRO_5009614048" description="Lipoprotein" evidence="1">
    <location>
        <begin position="24"/>
        <end position="138"/>
    </location>
</feature>
<dbReference type="OrthoDB" id="9815328at2"/>
<protein>
    <recommendedName>
        <fullName evidence="4">Lipoprotein</fullName>
    </recommendedName>
</protein>
<dbReference type="AlphaFoldDB" id="A0A1J0KSF3"/>
<feature type="signal peptide" evidence="1">
    <location>
        <begin position="1"/>
        <end position="23"/>
    </location>
</feature>